<evidence type="ECO:0000313" key="11">
    <source>
        <dbReference type="Proteomes" id="UP000199671"/>
    </source>
</evidence>
<feature type="binding site" evidence="6">
    <location>
        <position position="63"/>
    </location>
    <ligand>
        <name>FAD</name>
        <dbReference type="ChEBI" id="CHEBI:57692"/>
    </ligand>
</feature>
<dbReference type="Gene3D" id="3.30.390.30">
    <property type="match status" value="1"/>
</dbReference>
<organism evidence="10 11">
    <name type="scientific">Actinomyces ruminicola</name>
    <dbReference type="NCBI Taxonomy" id="332524"/>
    <lineage>
        <taxon>Bacteria</taxon>
        <taxon>Bacillati</taxon>
        <taxon>Actinomycetota</taxon>
        <taxon>Actinomycetes</taxon>
        <taxon>Actinomycetales</taxon>
        <taxon>Actinomycetaceae</taxon>
        <taxon>Actinomyces</taxon>
    </lineage>
</organism>
<accession>A0A1G9UAG1</accession>
<dbReference type="GO" id="GO:0003955">
    <property type="term" value="F:NAD(P)H dehydrogenase (quinone) activity"/>
    <property type="evidence" value="ECO:0007669"/>
    <property type="project" value="TreeGrafter"/>
</dbReference>
<dbReference type="EMBL" id="FNHU01000004">
    <property type="protein sequence ID" value="SDM56929.1"/>
    <property type="molecule type" value="Genomic_DNA"/>
</dbReference>
<comment type="similarity">
    <text evidence="1">Belongs to the class-I pyridine nucleotide-disulfide oxidoreductase family.</text>
</comment>
<reference evidence="10 11" key="1">
    <citation type="submission" date="2016-10" db="EMBL/GenBank/DDBJ databases">
        <authorList>
            <person name="de Groot N.N."/>
        </authorList>
    </citation>
    <scope>NUCLEOTIDE SEQUENCE [LARGE SCALE GENOMIC DNA]</scope>
    <source>
        <strain evidence="10 11">KPR-7B</strain>
    </source>
</reference>
<evidence type="ECO:0000259" key="9">
    <source>
        <dbReference type="Pfam" id="PF07992"/>
    </source>
</evidence>
<evidence type="ECO:0000256" key="1">
    <source>
        <dbReference type="ARBA" id="ARBA00007532"/>
    </source>
</evidence>
<dbReference type="InterPro" id="IPR001100">
    <property type="entry name" value="Pyr_nuc-diS_OxRdtase"/>
</dbReference>
<gene>
    <name evidence="10" type="ORF">SAMN04487766_10423</name>
</gene>
<sequence length="486" mass="50299">MGVTDTTVTASGQVQEVDLLVVGGGKAGKSLAMARARKGDDVVMVERDKVGGTCINVACIPTKTLITSARVLHQVQGAGAYGVALPELGADDSSSRDDTALLTRAHIDLKALRARKEAVVGGMVAAHETMFADSGLDFVRGSARFIAPRTIEIAAADGAVRRVRGRRVLINTGTTPALPAIPGLADAPYWTSEDLLGLPELPGHLVILGGGVIGVEMASLMGMLGVPVTLLHSGEHVLNREDADVAAEVAAGLEALGVEILTGARVNAVRCPARSGPVVVRTEDGREATGSHLLVALGRTPVTAGLGLEAAGVELTERGFVRVDEHLRTTAEGVYAAGDVAGSPMFTHASWNDFRVLRDLLDGREASTAGRVIPWTVFTTPELGHVGLTEAQARAAGHNVRVAKTPTAAVPRARTLGATGGFYKLIIDADTDLILGAAIIGESAGEVITAVQVAMLAGMPWQQLRDAPISHPTMGEGLNLVLDSLG</sequence>
<keyword evidence="6" id="KW-0547">Nucleotide-binding</keyword>
<keyword evidence="3 6" id="KW-0274">FAD</keyword>
<evidence type="ECO:0000256" key="4">
    <source>
        <dbReference type="ARBA" id="ARBA00023002"/>
    </source>
</evidence>
<dbReference type="PANTHER" id="PTHR43014">
    <property type="entry name" value="MERCURIC REDUCTASE"/>
    <property type="match status" value="1"/>
</dbReference>
<feature type="domain" description="Pyridine nucleotide-disulphide oxidoreductase dimerisation" evidence="8">
    <location>
        <begin position="373"/>
        <end position="478"/>
    </location>
</feature>
<dbReference type="InterPro" id="IPR004099">
    <property type="entry name" value="Pyr_nucl-diS_OxRdtase_dimer"/>
</dbReference>
<feature type="binding site" evidence="6">
    <location>
        <begin position="209"/>
        <end position="216"/>
    </location>
    <ligand>
        <name>NAD(+)</name>
        <dbReference type="ChEBI" id="CHEBI:57540"/>
    </ligand>
</feature>
<evidence type="ECO:0000256" key="2">
    <source>
        <dbReference type="ARBA" id="ARBA00022630"/>
    </source>
</evidence>
<feature type="binding site" evidence="6">
    <location>
        <position position="339"/>
    </location>
    <ligand>
        <name>FAD</name>
        <dbReference type="ChEBI" id="CHEBI:57692"/>
    </ligand>
</feature>
<evidence type="ECO:0000313" key="10">
    <source>
        <dbReference type="EMBL" id="SDM56929.1"/>
    </source>
</evidence>
<comment type="cofactor">
    <cofactor evidence="6">
        <name>FAD</name>
        <dbReference type="ChEBI" id="CHEBI:57692"/>
    </cofactor>
    <text evidence="6">Binds 1 FAD per subunit.</text>
</comment>
<evidence type="ECO:0000256" key="5">
    <source>
        <dbReference type="PIRSR" id="PIRSR000350-2"/>
    </source>
</evidence>
<keyword evidence="2" id="KW-0285">Flavoprotein</keyword>
<keyword evidence="10" id="KW-0670">Pyruvate</keyword>
<dbReference type="SUPFAM" id="SSF51905">
    <property type="entry name" value="FAD/NAD(P)-binding domain"/>
    <property type="match status" value="1"/>
</dbReference>
<proteinExistence type="inferred from homology"/>
<dbReference type="SUPFAM" id="SSF55424">
    <property type="entry name" value="FAD/NAD-linked reductases, dimerisation (C-terminal) domain"/>
    <property type="match status" value="1"/>
</dbReference>
<evidence type="ECO:0000256" key="3">
    <source>
        <dbReference type="ARBA" id="ARBA00022827"/>
    </source>
</evidence>
<protein>
    <submittedName>
        <fullName evidence="10">Pyruvate/2-oxoglutarate dehydrogenase complex, dihydrolipoamide dehydrogenase (E3) component</fullName>
    </submittedName>
</protein>
<keyword evidence="6" id="KW-0520">NAD</keyword>
<dbReference type="Pfam" id="PF02852">
    <property type="entry name" value="Pyr_redox_dim"/>
    <property type="match status" value="1"/>
</dbReference>
<dbReference type="PRINTS" id="PR00411">
    <property type="entry name" value="PNDRDTASEI"/>
</dbReference>
<dbReference type="PIRSF" id="PIRSF000350">
    <property type="entry name" value="Mercury_reductase_MerA"/>
    <property type="match status" value="1"/>
</dbReference>
<dbReference type="OrthoDB" id="4763248at2"/>
<dbReference type="AlphaFoldDB" id="A0A1G9UAG1"/>
<dbReference type="RefSeq" id="WP_092608747.1">
    <property type="nucleotide sequence ID" value="NZ_FNHU01000004.1"/>
</dbReference>
<feature type="domain" description="FAD/NAD(P)-binding" evidence="9">
    <location>
        <begin position="18"/>
        <end position="351"/>
    </location>
</feature>
<evidence type="ECO:0000256" key="7">
    <source>
        <dbReference type="PIRSR" id="PIRSR000350-4"/>
    </source>
</evidence>
<dbReference type="Gene3D" id="3.50.50.60">
    <property type="entry name" value="FAD/NAD(P)-binding domain"/>
    <property type="match status" value="2"/>
</dbReference>
<keyword evidence="4" id="KW-0560">Oxidoreductase</keyword>
<dbReference type="Proteomes" id="UP000199671">
    <property type="component" value="Unassembled WGS sequence"/>
</dbReference>
<dbReference type="Pfam" id="PF07992">
    <property type="entry name" value="Pyr_redox_2"/>
    <property type="match status" value="1"/>
</dbReference>
<dbReference type="InterPro" id="IPR036188">
    <property type="entry name" value="FAD/NAD-bd_sf"/>
</dbReference>
<dbReference type="PANTHER" id="PTHR43014:SF2">
    <property type="entry name" value="MERCURIC REDUCTASE"/>
    <property type="match status" value="1"/>
</dbReference>
<dbReference type="InterPro" id="IPR023753">
    <property type="entry name" value="FAD/NAD-binding_dom"/>
</dbReference>
<dbReference type="PRINTS" id="PR00368">
    <property type="entry name" value="FADPNR"/>
</dbReference>
<evidence type="ECO:0000256" key="6">
    <source>
        <dbReference type="PIRSR" id="PIRSR000350-3"/>
    </source>
</evidence>
<name>A0A1G9UAG1_9ACTO</name>
<feature type="active site" description="Proton acceptor" evidence="5">
    <location>
        <position position="471"/>
    </location>
</feature>
<feature type="disulfide bond" description="Redox-active" evidence="7">
    <location>
        <begin position="54"/>
        <end position="59"/>
    </location>
</feature>
<dbReference type="GO" id="GO:0050660">
    <property type="term" value="F:flavin adenine dinucleotide binding"/>
    <property type="evidence" value="ECO:0007669"/>
    <property type="project" value="TreeGrafter"/>
</dbReference>
<dbReference type="FunFam" id="3.30.390.30:FF:000001">
    <property type="entry name" value="Dihydrolipoyl dehydrogenase"/>
    <property type="match status" value="1"/>
</dbReference>
<feature type="binding site" evidence="6">
    <location>
        <begin position="345"/>
        <end position="348"/>
    </location>
    <ligand>
        <name>FAD</name>
        <dbReference type="ChEBI" id="CHEBI:57692"/>
    </ligand>
</feature>
<evidence type="ECO:0000259" key="8">
    <source>
        <dbReference type="Pfam" id="PF02852"/>
    </source>
</evidence>
<dbReference type="InterPro" id="IPR016156">
    <property type="entry name" value="FAD/NAD-linked_Rdtase_dimer_sf"/>
</dbReference>
<feature type="binding site" evidence="6">
    <location>
        <position position="298"/>
    </location>
    <ligand>
        <name>NAD(+)</name>
        <dbReference type="ChEBI" id="CHEBI:57540"/>
    </ligand>
</feature>